<keyword evidence="3 4" id="KW-0539">Nucleus</keyword>
<evidence type="ECO:0000256" key="5">
    <source>
        <dbReference type="SAM" id="MobiDB-lite"/>
    </source>
</evidence>
<feature type="compositionally biased region" description="Acidic residues" evidence="5">
    <location>
        <begin position="189"/>
        <end position="206"/>
    </location>
</feature>
<evidence type="ECO:0000313" key="8">
    <source>
        <dbReference type="Proteomes" id="UP000410492"/>
    </source>
</evidence>
<reference evidence="7 8" key="1">
    <citation type="submission" date="2019-01" db="EMBL/GenBank/DDBJ databases">
        <authorList>
            <person name="Sayadi A."/>
        </authorList>
    </citation>
    <scope>NUCLEOTIDE SEQUENCE [LARGE SCALE GENOMIC DNA]</scope>
</reference>
<feature type="compositionally biased region" description="Basic residues" evidence="5">
    <location>
        <begin position="259"/>
        <end position="270"/>
    </location>
</feature>
<evidence type="ECO:0000256" key="1">
    <source>
        <dbReference type="ARBA" id="ARBA00004604"/>
    </source>
</evidence>
<dbReference type="Pfam" id="PF01778">
    <property type="entry name" value="Ribosomal_L28e"/>
    <property type="match status" value="1"/>
</dbReference>
<dbReference type="InterPro" id="IPR006958">
    <property type="entry name" value="Mak16"/>
</dbReference>
<protein>
    <recommendedName>
        <fullName evidence="4">Protein MAK16 homolog</fullName>
    </recommendedName>
</protein>
<dbReference type="Pfam" id="PF04874">
    <property type="entry name" value="Mak16"/>
    <property type="match status" value="1"/>
</dbReference>
<evidence type="ECO:0000256" key="4">
    <source>
        <dbReference type="PIRNR" id="PIRNR003352"/>
    </source>
</evidence>
<feature type="compositionally biased region" description="Acidic residues" evidence="5">
    <location>
        <begin position="219"/>
        <end position="251"/>
    </location>
</feature>
<dbReference type="GO" id="GO:0005730">
    <property type="term" value="C:nucleolus"/>
    <property type="evidence" value="ECO:0007669"/>
    <property type="project" value="UniProtKB-SubCell"/>
</dbReference>
<dbReference type="FunFam" id="3.30.390.110:FF:000003">
    <property type="entry name" value="Protein MAK16 homolog"/>
    <property type="match status" value="1"/>
</dbReference>
<accession>A0A653C6A2</accession>
<dbReference type="OrthoDB" id="10251342at2759"/>
<keyword evidence="8" id="KW-1185">Reference proteome</keyword>
<feature type="domain" description="Ribosomal eL28/Mak16" evidence="6">
    <location>
        <begin position="6"/>
        <end position="118"/>
    </location>
</feature>
<organism evidence="7 8">
    <name type="scientific">Callosobruchus maculatus</name>
    <name type="common">Southern cowpea weevil</name>
    <name type="synonym">Pulse bruchid</name>
    <dbReference type="NCBI Taxonomy" id="64391"/>
    <lineage>
        <taxon>Eukaryota</taxon>
        <taxon>Metazoa</taxon>
        <taxon>Ecdysozoa</taxon>
        <taxon>Arthropoda</taxon>
        <taxon>Hexapoda</taxon>
        <taxon>Insecta</taxon>
        <taxon>Pterygota</taxon>
        <taxon>Neoptera</taxon>
        <taxon>Endopterygota</taxon>
        <taxon>Coleoptera</taxon>
        <taxon>Polyphaga</taxon>
        <taxon>Cucujiformia</taxon>
        <taxon>Chrysomeloidea</taxon>
        <taxon>Chrysomelidae</taxon>
        <taxon>Bruchinae</taxon>
        <taxon>Bruchini</taxon>
        <taxon>Callosobruchus</taxon>
    </lineage>
</organism>
<name>A0A653C6A2_CALMS</name>
<comment type="subcellular location">
    <subcellularLocation>
        <location evidence="1">Nucleus</location>
        <location evidence="1">Nucleolus</location>
    </subcellularLocation>
</comment>
<gene>
    <name evidence="7" type="ORF">CALMAC_LOCUS6043</name>
</gene>
<dbReference type="PANTHER" id="PTHR23405:SF4">
    <property type="entry name" value="PROTEIN MAK16 HOMOLOG"/>
    <property type="match status" value="1"/>
</dbReference>
<dbReference type="GO" id="GO:0030687">
    <property type="term" value="C:preribosome, large subunit precursor"/>
    <property type="evidence" value="ECO:0007669"/>
    <property type="project" value="TreeGrafter"/>
</dbReference>
<feature type="compositionally biased region" description="Low complexity" evidence="5">
    <location>
        <begin position="294"/>
        <end position="307"/>
    </location>
</feature>
<evidence type="ECO:0000256" key="3">
    <source>
        <dbReference type="ARBA" id="ARBA00023242"/>
    </source>
</evidence>
<feature type="region of interest" description="Disordered" evidence="5">
    <location>
        <begin position="214"/>
        <end position="307"/>
    </location>
</feature>
<feature type="compositionally biased region" description="Basic and acidic residues" evidence="5">
    <location>
        <begin position="271"/>
        <end position="286"/>
    </location>
</feature>
<dbReference type="Proteomes" id="UP000410492">
    <property type="component" value="Unassembled WGS sequence"/>
</dbReference>
<dbReference type="PIRSF" id="PIRSF003352">
    <property type="entry name" value="MAK16"/>
    <property type="match status" value="1"/>
</dbReference>
<dbReference type="GO" id="GO:0000460">
    <property type="term" value="P:maturation of 5.8S rRNA"/>
    <property type="evidence" value="ECO:0007669"/>
    <property type="project" value="TreeGrafter"/>
</dbReference>
<proteinExistence type="inferred from homology"/>
<dbReference type="AlphaFoldDB" id="A0A653C6A2"/>
<dbReference type="Gene3D" id="3.30.390.110">
    <property type="match status" value="1"/>
</dbReference>
<sequence length="307" mass="35777">MQHDDVVWSVINKSFCSYKTLTKTQKFCRNEYNLTGLCNRSSCPLANSRYATVREENGIIYLYMKTAERSAFPKKTWEKVKLSRNFEKAIHQINENLLYWPGFIKSKCKQRFLKITQYLIRMRKLKLRRQKLLVPIQSKVERRERRREEKALVAAKIEKGVEKTLLDRLKKGVYQDLYNINEKAFNDALDENEIESEEEPELEYELETEHDGPEFVAADSDDSDDDSVSGQPEEVDIDSSFESSDNSDIEDTAVPSTSKKGKKTPNKKTPKKDGKSDKKSRPRVEIEYEMETESPSYSRMSRSLSHV</sequence>
<evidence type="ECO:0000259" key="6">
    <source>
        <dbReference type="Pfam" id="PF01778"/>
    </source>
</evidence>
<dbReference type="InterPro" id="IPR029004">
    <property type="entry name" value="Ribosomal_eL28/Mak16"/>
</dbReference>
<dbReference type="GO" id="GO:0000470">
    <property type="term" value="P:maturation of LSU-rRNA"/>
    <property type="evidence" value="ECO:0007669"/>
    <property type="project" value="TreeGrafter"/>
</dbReference>
<dbReference type="PANTHER" id="PTHR23405">
    <property type="entry name" value="MAINTENANCE OF KILLER 16 MAK16 PROTEIN-RELATED"/>
    <property type="match status" value="1"/>
</dbReference>
<feature type="region of interest" description="Disordered" evidence="5">
    <location>
        <begin position="189"/>
        <end position="208"/>
    </location>
</feature>
<comment type="similarity">
    <text evidence="2 4">Belongs to the MAK16 family.</text>
</comment>
<evidence type="ECO:0000256" key="2">
    <source>
        <dbReference type="ARBA" id="ARBA00005514"/>
    </source>
</evidence>
<evidence type="ECO:0000313" key="7">
    <source>
        <dbReference type="EMBL" id="VEN42629.1"/>
    </source>
</evidence>
<dbReference type="EMBL" id="CAACVG010006930">
    <property type="protein sequence ID" value="VEN42629.1"/>
    <property type="molecule type" value="Genomic_DNA"/>
</dbReference>